<dbReference type="EMBL" id="QEWE01000015">
    <property type="protein sequence ID" value="REJ28881.1"/>
    <property type="molecule type" value="Genomic_DNA"/>
</dbReference>
<dbReference type="EMBL" id="LQYT01000094">
    <property type="protein sequence ID" value="KYD12222.1"/>
    <property type="molecule type" value="Genomic_DNA"/>
</dbReference>
<evidence type="ECO:0000313" key="4">
    <source>
        <dbReference type="EMBL" id="REJ28881.1"/>
    </source>
</evidence>
<accession>A0A150LKG7</accession>
<evidence type="ECO:0000256" key="1">
    <source>
        <dbReference type="SAM" id="MobiDB-lite"/>
    </source>
</evidence>
<dbReference type="SMART" id="SM00471">
    <property type="entry name" value="HDc"/>
    <property type="match status" value="1"/>
</dbReference>
<comment type="caution">
    <text evidence="3">The sequence shown here is derived from an EMBL/GenBank/DDBJ whole genome shotgun (WGS) entry which is preliminary data.</text>
</comment>
<dbReference type="Pfam" id="PF13487">
    <property type="entry name" value="HD_5"/>
    <property type="match status" value="1"/>
</dbReference>
<evidence type="ECO:0000313" key="3">
    <source>
        <dbReference type="EMBL" id="KYD12222.1"/>
    </source>
</evidence>
<evidence type="ECO:0000313" key="6">
    <source>
        <dbReference type="Proteomes" id="UP000257014"/>
    </source>
</evidence>
<dbReference type="STRING" id="301148.B4135_3136"/>
<dbReference type="PANTHER" id="PTHR43155:SF2">
    <property type="entry name" value="CYCLIC DI-GMP PHOSPHODIESTERASE PA4108"/>
    <property type="match status" value="1"/>
</dbReference>
<organism evidence="3 5">
    <name type="scientific">Caldibacillus debilis</name>
    <dbReference type="NCBI Taxonomy" id="301148"/>
    <lineage>
        <taxon>Bacteria</taxon>
        <taxon>Bacillati</taxon>
        <taxon>Bacillota</taxon>
        <taxon>Bacilli</taxon>
        <taxon>Bacillales</taxon>
        <taxon>Bacillaceae</taxon>
        <taxon>Caldibacillus</taxon>
    </lineage>
</organism>
<reference evidence="4 6" key="2">
    <citation type="submission" date="2018-03" db="EMBL/GenBank/DDBJ databases">
        <authorList>
            <person name="Keele B.F."/>
        </authorList>
    </citation>
    <scope>NUCLEOTIDE SEQUENCE [LARGE SCALE GENOMIC DNA]</scope>
    <source>
        <strain evidence="4">ZCTH4_d</strain>
    </source>
</reference>
<dbReference type="InterPro" id="IPR037522">
    <property type="entry name" value="HD_GYP_dom"/>
</dbReference>
<proteinExistence type="predicted"/>
<dbReference type="PANTHER" id="PTHR43155">
    <property type="entry name" value="CYCLIC DI-GMP PHOSPHODIESTERASE PA4108-RELATED"/>
    <property type="match status" value="1"/>
</dbReference>
<evidence type="ECO:0000259" key="2">
    <source>
        <dbReference type="PROSITE" id="PS51832"/>
    </source>
</evidence>
<dbReference type="SUPFAM" id="SSF109604">
    <property type="entry name" value="HD-domain/PDEase-like"/>
    <property type="match status" value="1"/>
</dbReference>
<dbReference type="RefSeq" id="WP_061569598.1">
    <property type="nucleotide sequence ID" value="NZ_JBAIZG010000043.1"/>
</dbReference>
<dbReference type="OrthoDB" id="9759601at2"/>
<dbReference type="PROSITE" id="PS51832">
    <property type="entry name" value="HD_GYP"/>
    <property type="match status" value="1"/>
</dbReference>
<dbReference type="Proteomes" id="UP000075683">
    <property type="component" value="Unassembled WGS sequence"/>
</dbReference>
<feature type="domain" description="HD-GYP" evidence="2">
    <location>
        <begin position="145"/>
        <end position="339"/>
    </location>
</feature>
<dbReference type="CDD" id="cd00077">
    <property type="entry name" value="HDc"/>
    <property type="match status" value="1"/>
</dbReference>
<dbReference type="InterPro" id="IPR003607">
    <property type="entry name" value="HD/PDEase_dom"/>
</dbReference>
<dbReference type="Proteomes" id="UP000257014">
    <property type="component" value="Unassembled WGS sequence"/>
</dbReference>
<gene>
    <name evidence="3" type="ORF">B4135_3136</name>
    <name evidence="4" type="ORF">C6P37_06390</name>
</gene>
<reference evidence="3 5" key="1">
    <citation type="submission" date="2016-01" db="EMBL/GenBank/DDBJ databases">
        <title>Draft Genome Sequences of Seven Thermophilic Sporeformers Isolated from Foods.</title>
        <authorList>
            <person name="Berendsen E.M."/>
            <person name="Wells-Bennik M.H."/>
            <person name="Krawcyk A.O."/>
            <person name="De Jong A."/>
            <person name="Holsappel S."/>
            <person name="Eijlander R.T."/>
            <person name="Kuipers O.P."/>
        </authorList>
    </citation>
    <scope>NUCLEOTIDE SEQUENCE [LARGE SCALE GENOMIC DNA]</scope>
    <source>
        <strain evidence="3 5">B4135</strain>
    </source>
</reference>
<feature type="region of interest" description="Disordered" evidence="1">
    <location>
        <begin position="53"/>
        <end position="93"/>
    </location>
</feature>
<dbReference type="Gene3D" id="1.10.3210.10">
    <property type="entry name" value="Hypothetical protein af1432"/>
    <property type="match status" value="1"/>
</dbReference>
<protein>
    <submittedName>
        <fullName evidence="4">HD-GYP domain-containing protein</fullName>
    </submittedName>
</protein>
<name>A0A150LKG7_9BACI</name>
<sequence length="385" mass="44214">MKRKVKQLREGYRILEDVYSKSNRPIVPKNTVVTRQIIDVLEAFLIEEVHVDENSKERPKRESPAKTVSEIMKSAGPENDKTKNSAESGGKLPLSEKNGGKIIATDLFAEYLTGVQLFKKEFEKWQNGLPVHIQTIREFFIPLLEKFLKYPNKLLMLQNFVERNDYIYHHCVSVGLITGYIAHKMNMKKGDCYQIALAGCLCDAGMAKMNRKIYLNKEISEKEYAEIKRHPVISYKMVKDTPSLSNSAKMGILQHHERLDGSGYPMGEKENIHPYAKMIAVADVYHALISARSYKDKVSPFKAIEMMMYDMVGKFDLSILQSFMSYIAQYSIHSHVLLSNGDVAKILFIDPKNLTRPIIKLVKNDEVISLENHKDLFIEEIIEEY</sequence>
<dbReference type="AlphaFoldDB" id="A0A150LKG7"/>
<feature type="compositionally biased region" description="Basic and acidic residues" evidence="1">
    <location>
        <begin position="53"/>
        <end position="64"/>
    </location>
</feature>
<evidence type="ECO:0000313" key="5">
    <source>
        <dbReference type="Proteomes" id="UP000075683"/>
    </source>
</evidence>